<sequence>MQGLIEFDVIAGNGASFREHRRVRGFPVAGRHGFGFQIGTPQLVAARSDAKGDGIADPHLVLVFRDFPAGHVHRQNI</sequence>
<evidence type="ECO:0000313" key="1">
    <source>
        <dbReference type="EMBL" id="MPN38213.1"/>
    </source>
</evidence>
<gene>
    <name evidence="1" type="ORF">SDC9_185737</name>
</gene>
<accession>A0A645HS54</accession>
<name>A0A645HS54_9ZZZZ</name>
<protein>
    <submittedName>
        <fullName evidence="1">Uncharacterized protein</fullName>
    </submittedName>
</protein>
<proteinExistence type="predicted"/>
<dbReference type="AlphaFoldDB" id="A0A645HS54"/>
<reference evidence="1" key="1">
    <citation type="submission" date="2019-08" db="EMBL/GenBank/DDBJ databases">
        <authorList>
            <person name="Kucharzyk K."/>
            <person name="Murdoch R.W."/>
            <person name="Higgins S."/>
            <person name="Loffler F."/>
        </authorList>
    </citation>
    <scope>NUCLEOTIDE SEQUENCE</scope>
</reference>
<organism evidence="1">
    <name type="scientific">bioreactor metagenome</name>
    <dbReference type="NCBI Taxonomy" id="1076179"/>
    <lineage>
        <taxon>unclassified sequences</taxon>
        <taxon>metagenomes</taxon>
        <taxon>ecological metagenomes</taxon>
    </lineage>
</organism>
<dbReference type="EMBL" id="VSSQ01093305">
    <property type="protein sequence ID" value="MPN38213.1"/>
    <property type="molecule type" value="Genomic_DNA"/>
</dbReference>
<comment type="caution">
    <text evidence="1">The sequence shown here is derived from an EMBL/GenBank/DDBJ whole genome shotgun (WGS) entry which is preliminary data.</text>
</comment>